<keyword evidence="2" id="KW-0689">Ribosomal protein</keyword>
<dbReference type="AlphaFoldDB" id="A0A1Q3A0U8"/>
<organism evidence="5 6">
    <name type="scientific">Zygosaccharomyces rouxii</name>
    <dbReference type="NCBI Taxonomy" id="4956"/>
    <lineage>
        <taxon>Eukaryota</taxon>
        <taxon>Fungi</taxon>
        <taxon>Dikarya</taxon>
        <taxon>Ascomycota</taxon>
        <taxon>Saccharomycotina</taxon>
        <taxon>Saccharomycetes</taxon>
        <taxon>Saccharomycetales</taxon>
        <taxon>Saccharomycetaceae</taxon>
        <taxon>Zygosaccharomyces</taxon>
    </lineage>
</organism>
<dbReference type="GO" id="GO:0032543">
    <property type="term" value="P:mitochondrial translation"/>
    <property type="evidence" value="ECO:0007669"/>
    <property type="project" value="TreeGrafter"/>
</dbReference>
<reference evidence="5 6" key="1">
    <citation type="submission" date="2016-08" db="EMBL/GenBank/DDBJ databases">
        <title>Draft genome sequence of allopolyploid Zygosaccharomyces rouxii.</title>
        <authorList>
            <person name="Watanabe J."/>
            <person name="Uehara K."/>
            <person name="Mogi Y."/>
            <person name="Tsukioka Y."/>
        </authorList>
    </citation>
    <scope>NUCLEOTIDE SEQUENCE [LARGE SCALE GENOMIC DNA]</scope>
    <source>
        <strain evidence="5 6">NBRC 110957</strain>
    </source>
</reference>
<dbReference type="EMBL" id="BDGX01000014">
    <property type="protein sequence ID" value="GAV49301.1"/>
    <property type="molecule type" value="Genomic_DNA"/>
</dbReference>
<name>A0A1Q3A0U8_ZYGRO</name>
<comment type="similarity">
    <text evidence="1">Belongs to the bacterial ribosomal protein bS18 family.</text>
</comment>
<dbReference type="eggNOG" id="KOG3162">
    <property type="taxonomic scope" value="Eukaryota"/>
</dbReference>
<dbReference type="GO" id="GO:0003735">
    <property type="term" value="F:structural constituent of ribosome"/>
    <property type="evidence" value="ECO:0007669"/>
    <property type="project" value="EnsemblFungi"/>
</dbReference>
<dbReference type="InterPro" id="IPR001648">
    <property type="entry name" value="Ribosomal_bS18"/>
</dbReference>
<dbReference type="PANTHER" id="PTHR13479">
    <property type="entry name" value="30S RIBOSOMAL PROTEIN S18"/>
    <property type="match status" value="1"/>
</dbReference>
<evidence type="ECO:0000313" key="5">
    <source>
        <dbReference type="EMBL" id="GAV49301.1"/>
    </source>
</evidence>
<dbReference type="PANTHER" id="PTHR13479:SF40">
    <property type="entry name" value="SMALL RIBOSOMAL SUBUNIT PROTEIN BS18M"/>
    <property type="match status" value="1"/>
</dbReference>
<dbReference type="Gene3D" id="4.10.640.10">
    <property type="entry name" value="Ribosomal protein S18"/>
    <property type="match status" value="1"/>
</dbReference>
<dbReference type="GO" id="GO:0070181">
    <property type="term" value="F:small ribosomal subunit rRNA binding"/>
    <property type="evidence" value="ECO:0007669"/>
    <property type="project" value="TreeGrafter"/>
</dbReference>
<dbReference type="OMA" id="IANTRYH"/>
<dbReference type="Proteomes" id="UP000187013">
    <property type="component" value="Unassembled WGS sequence"/>
</dbReference>
<evidence type="ECO:0000256" key="1">
    <source>
        <dbReference type="ARBA" id="ARBA00005589"/>
    </source>
</evidence>
<evidence type="ECO:0000256" key="4">
    <source>
        <dbReference type="ARBA" id="ARBA00035264"/>
    </source>
</evidence>
<dbReference type="SUPFAM" id="SSF46911">
    <property type="entry name" value="Ribosomal protein S18"/>
    <property type="match status" value="1"/>
</dbReference>
<accession>A0A1Q3A0U8</accession>
<dbReference type="OrthoDB" id="21463at2759"/>
<evidence type="ECO:0000256" key="3">
    <source>
        <dbReference type="ARBA" id="ARBA00023274"/>
    </source>
</evidence>
<dbReference type="InterPro" id="IPR036870">
    <property type="entry name" value="Ribosomal_bS18_sf"/>
</dbReference>
<sequence length="165" mass="18818">MFNRAIGSISRRFFTTESPNLRPLQIKLSNNKKNQINVNGSQPAPVSKKIDPRLTRKFQRGSFYDPFDFSLARIHLDKKFGSSNRPMNEMFNKFGINPLDLYTSPEVLSQFVSSTGKILHRDVTGLSAKNQRRISKAIRRCQAIGLMSKTHKDVSLLPTRTSGRY</sequence>
<gene>
    <name evidence="5" type="ORF">ZYGR_0N07080</name>
</gene>
<evidence type="ECO:0000313" key="6">
    <source>
        <dbReference type="Proteomes" id="UP000187013"/>
    </source>
</evidence>
<protein>
    <recommendedName>
        <fullName evidence="4">Small ribosomal subunit protein bS18m</fullName>
    </recommendedName>
</protein>
<dbReference type="PRINTS" id="PR00974">
    <property type="entry name" value="RIBOSOMALS18"/>
</dbReference>
<dbReference type="Pfam" id="PF01084">
    <property type="entry name" value="Ribosomal_S18"/>
    <property type="match status" value="1"/>
</dbReference>
<evidence type="ECO:0000256" key="2">
    <source>
        <dbReference type="ARBA" id="ARBA00022980"/>
    </source>
</evidence>
<keyword evidence="3" id="KW-0687">Ribonucleoprotein</keyword>
<proteinExistence type="inferred from homology"/>
<comment type="caution">
    <text evidence="5">The sequence shown here is derived from an EMBL/GenBank/DDBJ whole genome shotgun (WGS) entry which is preliminary data.</text>
</comment>
<dbReference type="GO" id="GO:0005763">
    <property type="term" value="C:mitochondrial small ribosomal subunit"/>
    <property type="evidence" value="ECO:0007669"/>
    <property type="project" value="EnsemblFungi"/>
</dbReference>